<keyword evidence="8 10" id="KW-0675">Receptor</keyword>
<reference evidence="12" key="1">
    <citation type="submission" date="2025-08" db="UniProtKB">
        <authorList>
            <consortium name="RefSeq"/>
        </authorList>
    </citation>
    <scope>IDENTIFICATION</scope>
</reference>
<dbReference type="Pfam" id="PF02949">
    <property type="entry name" value="7tm_6"/>
    <property type="match status" value="1"/>
</dbReference>
<feature type="transmembrane region" description="Helical" evidence="10">
    <location>
        <begin position="81"/>
        <end position="106"/>
    </location>
</feature>
<dbReference type="InterPro" id="IPR004117">
    <property type="entry name" value="7tm6_olfct_rcpt"/>
</dbReference>
<evidence type="ECO:0000256" key="8">
    <source>
        <dbReference type="ARBA" id="ARBA00023170"/>
    </source>
</evidence>
<evidence type="ECO:0000256" key="3">
    <source>
        <dbReference type="ARBA" id="ARBA00022606"/>
    </source>
</evidence>
<proteinExistence type="inferred from homology"/>
<evidence type="ECO:0000256" key="10">
    <source>
        <dbReference type="RuleBase" id="RU351113"/>
    </source>
</evidence>
<keyword evidence="9 10" id="KW-0807">Transducer</keyword>
<dbReference type="RefSeq" id="XP_014483535.1">
    <property type="nucleotide sequence ID" value="XM_014628049.1"/>
</dbReference>
<organism evidence="11 12">
    <name type="scientific">Dinoponera quadriceps</name>
    <name type="common">South American ant</name>
    <dbReference type="NCBI Taxonomy" id="609295"/>
    <lineage>
        <taxon>Eukaryota</taxon>
        <taxon>Metazoa</taxon>
        <taxon>Ecdysozoa</taxon>
        <taxon>Arthropoda</taxon>
        <taxon>Hexapoda</taxon>
        <taxon>Insecta</taxon>
        <taxon>Pterygota</taxon>
        <taxon>Neoptera</taxon>
        <taxon>Endopterygota</taxon>
        <taxon>Hymenoptera</taxon>
        <taxon>Apocrita</taxon>
        <taxon>Aculeata</taxon>
        <taxon>Formicoidea</taxon>
        <taxon>Formicidae</taxon>
        <taxon>Ponerinae</taxon>
        <taxon>Ponerini</taxon>
        <taxon>Dinoponera</taxon>
    </lineage>
</organism>
<feature type="transmembrane region" description="Helical" evidence="10">
    <location>
        <begin position="53"/>
        <end position="75"/>
    </location>
</feature>
<keyword evidence="5 10" id="KW-0552">Olfaction</keyword>
<sequence>MGRHHEQPSDAPATTTVDDIPVHRYRSYARNIRNLLYLGGILQEHTRPVVQSYVTGLLVIFISLSQVILIINFIRDYSDNLLILAKCLGLASSFISPFLMMCCFLVKRDKLLELHKTLDDLLEKELARDRRTKATILASVYAFARPSYTVVIMLGSTVLAYLLPSMINAIRSASTARLKMPFPVKFPWKMPSSGSLFCLHFLYQMTVCWCMVFTIGAVDSLFGFYAFQISSILYAMSVRLTTPRPDEVFSAVLKTCTETHHRLLQSVRLLEDIYGIILLRMIVTNAVMMCALIFEASPFTDMTINQGCLLVCYLTLKLLQTFIYAWYGSLITSASEHFRERIYFSEWPDSRLDRHVRAGVVMTMLQKPMTITALKMSSVNVNMFTNVSVESVRSRQLSKS</sequence>
<dbReference type="GO" id="GO:0005549">
    <property type="term" value="F:odorant binding"/>
    <property type="evidence" value="ECO:0007669"/>
    <property type="project" value="InterPro"/>
</dbReference>
<dbReference type="Proteomes" id="UP000515204">
    <property type="component" value="Unplaced"/>
</dbReference>
<evidence type="ECO:0000256" key="6">
    <source>
        <dbReference type="ARBA" id="ARBA00022989"/>
    </source>
</evidence>
<dbReference type="PANTHER" id="PTHR21137">
    <property type="entry name" value="ODORANT RECEPTOR"/>
    <property type="match status" value="1"/>
</dbReference>
<evidence type="ECO:0000256" key="5">
    <source>
        <dbReference type="ARBA" id="ARBA00022725"/>
    </source>
</evidence>
<dbReference type="GO" id="GO:0004984">
    <property type="term" value="F:olfactory receptor activity"/>
    <property type="evidence" value="ECO:0007669"/>
    <property type="project" value="InterPro"/>
</dbReference>
<keyword evidence="11" id="KW-1185">Reference proteome</keyword>
<feature type="transmembrane region" description="Helical" evidence="10">
    <location>
        <begin position="273"/>
        <end position="296"/>
    </location>
</feature>
<comment type="caution">
    <text evidence="10">Lacks conserved residue(s) required for the propagation of feature annotation.</text>
</comment>
<keyword evidence="7 10" id="KW-0472">Membrane</keyword>
<dbReference type="OrthoDB" id="7548151at2759"/>
<feature type="transmembrane region" description="Helical" evidence="10">
    <location>
        <begin position="308"/>
        <end position="327"/>
    </location>
</feature>
<dbReference type="PANTHER" id="PTHR21137:SF35">
    <property type="entry name" value="ODORANT RECEPTOR 19A-RELATED"/>
    <property type="match status" value="1"/>
</dbReference>
<evidence type="ECO:0000256" key="1">
    <source>
        <dbReference type="ARBA" id="ARBA00004651"/>
    </source>
</evidence>
<dbReference type="AlphaFoldDB" id="A0A6P3XY99"/>
<dbReference type="KEGG" id="dqu:106749023"/>
<evidence type="ECO:0000313" key="12">
    <source>
        <dbReference type="RefSeq" id="XP_014483535.1"/>
    </source>
</evidence>
<evidence type="ECO:0000313" key="11">
    <source>
        <dbReference type="Proteomes" id="UP000515204"/>
    </source>
</evidence>
<evidence type="ECO:0000256" key="4">
    <source>
        <dbReference type="ARBA" id="ARBA00022692"/>
    </source>
</evidence>
<keyword evidence="2" id="KW-1003">Cell membrane</keyword>
<evidence type="ECO:0000256" key="7">
    <source>
        <dbReference type="ARBA" id="ARBA00023136"/>
    </source>
</evidence>
<comment type="subcellular location">
    <subcellularLocation>
        <location evidence="1 10">Cell membrane</location>
        <topology evidence="1 10">Multi-pass membrane protein</topology>
    </subcellularLocation>
</comment>
<gene>
    <name evidence="12" type="primary">LOC106749023</name>
</gene>
<dbReference type="GO" id="GO:0007165">
    <property type="term" value="P:signal transduction"/>
    <property type="evidence" value="ECO:0007669"/>
    <property type="project" value="UniProtKB-KW"/>
</dbReference>
<feature type="transmembrane region" description="Helical" evidence="10">
    <location>
        <begin position="148"/>
        <end position="170"/>
    </location>
</feature>
<dbReference type="GeneID" id="106749023"/>
<comment type="similarity">
    <text evidence="10">Belongs to the insect chemoreceptor superfamily. Heteromeric odorant receptor channel (TC 1.A.69) family.</text>
</comment>
<keyword evidence="3 10" id="KW-0716">Sensory transduction</keyword>
<name>A0A6P3XY99_DINQU</name>
<accession>A0A6P3XY99</accession>
<evidence type="ECO:0000256" key="9">
    <source>
        <dbReference type="ARBA" id="ARBA00023224"/>
    </source>
</evidence>
<evidence type="ECO:0000256" key="2">
    <source>
        <dbReference type="ARBA" id="ARBA00022475"/>
    </source>
</evidence>
<dbReference type="GO" id="GO:0005886">
    <property type="term" value="C:plasma membrane"/>
    <property type="evidence" value="ECO:0007669"/>
    <property type="project" value="UniProtKB-SubCell"/>
</dbReference>
<keyword evidence="4 10" id="KW-0812">Transmembrane</keyword>
<protein>
    <recommendedName>
        <fullName evidence="10">Odorant receptor</fullName>
    </recommendedName>
</protein>
<keyword evidence="6 10" id="KW-1133">Transmembrane helix</keyword>